<comment type="caution">
    <text evidence="1">The sequence shown here is derived from an EMBL/GenBank/DDBJ whole genome shotgun (WGS) entry which is preliminary data.</text>
</comment>
<dbReference type="Proteomes" id="UP000270342">
    <property type="component" value="Unassembled WGS sequence"/>
</dbReference>
<sequence>MSTHAPAKAALHIEPVNAYGDKGVRLSLDTGSLILDTPTVDALIEELGRLRSEMQPCVDMEVDSKKPFLVEVDPSWHLQSNPLFDGTVMLMRHPGLGWTCYAIPRPSLERLVQSLNEQLERSVPIEGLAN</sequence>
<evidence type="ECO:0000313" key="1">
    <source>
        <dbReference type="EMBL" id="RKP51941.1"/>
    </source>
</evidence>
<evidence type="ECO:0000313" key="2">
    <source>
        <dbReference type="Proteomes" id="UP000270342"/>
    </source>
</evidence>
<name>A0A494XQM6_9BURK</name>
<reference evidence="1 2" key="1">
    <citation type="submission" date="2018-10" db="EMBL/GenBank/DDBJ databases">
        <title>Robbsia sp. DHC34, isolated from soil.</title>
        <authorList>
            <person name="Gao Z.-H."/>
            <person name="Qiu L.-H."/>
        </authorList>
    </citation>
    <scope>NUCLEOTIDE SEQUENCE [LARGE SCALE GENOMIC DNA]</scope>
    <source>
        <strain evidence="1 2">DHC34</strain>
    </source>
</reference>
<dbReference type="EMBL" id="RBZU01000008">
    <property type="protein sequence ID" value="RKP51941.1"/>
    <property type="molecule type" value="Genomic_DNA"/>
</dbReference>
<gene>
    <name evidence="1" type="ORF">D7S86_18555</name>
</gene>
<proteinExistence type="predicted"/>
<organism evidence="1 2">
    <name type="scientific">Pararobbsia silviterrae</name>
    <dbReference type="NCBI Taxonomy" id="1792498"/>
    <lineage>
        <taxon>Bacteria</taxon>
        <taxon>Pseudomonadati</taxon>
        <taxon>Pseudomonadota</taxon>
        <taxon>Betaproteobacteria</taxon>
        <taxon>Burkholderiales</taxon>
        <taxon>Burkholderiaceae</taxon>
        <taxon>Pararobbsia</taxon>
    </lineage>
</organism>
<dbReference type="RefSeq" id="WP_121088344.1">
    <property type="nucleotide sequence ID" value="NZ_RBZU01000008.1"/>
</dbReference>
<keyword evidence="2" id="KW-1185">Reference proteome</keyword>
<accession>A0A494XQM6</accession>
<dbReference type="OrthoDB" id="9110673at2"/>
<dbReference type="AlphaFoldDB" id="A0A494XQM6"/>
<protein>
    <submittedName>
        <fullName evidence="1">Uncharacterized protein</fullName>
    </submittedName>
</protein>